<dbReference type="SUPFAM" id="SSF48452">
    <property type="entry name" value="TPR-like"/>
    <property type="match status" value="1"/>
</dbReference>
<proteinExistence type="predicted"/>
<dbReference type="OrthoDB" id="4517420at2"/>
<dbReference type="RefSeq" id="WP_120332032.1">
    <property type="nucleotide sequence ID" value="NZ_RAQQ01000039.1"/>
</dbReference>
<evidence type="ECO:0000256" key="1">
    <source>
        <dbReference type="PROSITE-ProRule" id="PRU00339"/>
    </source>
</evidence>
<dbReference type="EMBL" id="RAQQ01000039">
    <property type="protein sequence ID" value="RKF23619.1"/>
    <property type="molecule type" value="Genomic_DNA"/>
</dbReference>
<dbReference type="GO" id="GO:0003677">
    <property type="term" value="F:DNA binding"/>
    <property type="evidence" value="ECO:0007669"/>
    <property type="project" value="InterPro"/>
</dbReference>
<dbReference type="Pfam" id="PF13560">
    <property type="entry name" value="HTH_31"/>
    <property type="match status" value="1"/>
</dbReference>
<dbReference type="Gene3D" id="1.10.260.40">
    <property type="entry name" value="lambda repressor-like DNA-binding domains"/>
    <property type="match status" value="1"/>
</dbReference>
<protein>
    <submittedName>
        <fullName evidence="2">XRE family transcriptional regulator</fullName>
    </submittedName>
</protein>
<dbReference type="InterPro" id="IPR019734">
    <property type="entry name" value="TPR_rpt"/>
</dbReference>
<dbReference type="PROSITE" id="PS50005">
    <property type="entry name" value="TPR"/>
    <property type="match status" value="1"/>
</dbReference>
<dbReference type="Proteomes" id="UP000285744">
    <property type="component" value="Unassembled WGS sequence"/>
</dbReference>
<dbReference type="InterPro" id="IPR011990">
    <property type="entry name" value="TPR-like_helical_dom_sf"/>
</dbReference>
<keyword evidence="1" id="KW-0802">TPR repeat</keyword>
<evidence type="ECO:0000313" key="3">
    <source>
        <dbReference type="Proteomes" id="UP000285744"/>
    </source>
</evidence>
<dbReference type="InterPro" id="IPR010982">
    <property type="entry name" value="Lambda_DNA-bd_dom_sf"/>
</dbReference>
<name>A0A420ESH9_9ACTN</name>
<accession>A0A420ESH9</accession>
<sequence>MTEPHEVSEAWRALGRQLAASRKAAGYTQHALAPKTLSGRSTVANAEVGRQHPDRAFWERCDAVLQTGGDLAAGYDRVVALQQHHRRPKSSAALSASIASARAAVASQGHLARMGTEAARRMPDGDAAAETIIVTVVIEERVRQVRISRRALMQAMTGSLTASLPGADLAAQPVRVDPAIVEHFTVLRAVLVESDNRVGAAAILPTARQQVGHIADFRRAARGGLRDSILSTEARWAEFAGWLSDDLGDRTAGEWWLARALTMAQEAGDAELTAYVLARMSQRAAGDRDRDRVLGLACAAGRSGGNAQVRAFAAVQRAHGYAITGDSSAFRAAVEEAQRLVADVDGDGKALGSFCTTAYVWAQEGDGWLRLGRPRSAVRCFDRALEAWPESYRRERGLYLARSAAAHAAAGDPQQAAGSGLAALNLARLTRSERVLREVTAVAQQLAAFSTEPEVADLHAALATSAEPA</sequence>
<dbReference type="AlphaFoldDB" id="A0A420ESH9"/>
<organism evidence="2 3">
    <name type="scientific">Micromonospora globbae</name>
    <dbReference type="NCBI Taxonomy" id="1894969"/>
    <lineage>
        <taxon>Bacteria</taxon>
        <taxon>Bacillati</taxon>
        <taxon>Actinomycetota</taxon>
        <taxon>Actinomycetes</taxon>
        <taxon>Micromonosporales</taxon>
        <taxon>Micromonosporaceae</taxon>
        <taxon>Micromonospora</taxon>
    </lineage>
</organism>
<dbReference type="SUPFAM" id="SSF47413">
    <property type="entry name" value="lambda repressor-like DNA-binding domains"/>
    <property type="match status" value="1"/>
</dbReference>
<feature type="repeat" description="TPR" evidence="1">
    <location>
        <begin position="358"/>
        <end position="391"/>
    </location>
</feature>
<gene>
    <name evidence="2" type="ORF">D7I43_30520</name>
</gene>
<evidence type="ECO:0000313" key="2">
    <source>
        <dbReference type="EMBL" id="RKF23619.1"/>
    </source>
</evidence>
<reference evidence="2 3" key="1">
    <citation type="journal article" date="2018" name="Int. J. Syst. Evol. Microbiol.">
        <title>Micromonospora globbae sp. nov., an endophytic actinomycete isolated from roots of Globba winitii C. H. Wright.</title>
        <authorList>
            <person name="Kuncharoen N."/>
            <person name="Pittayakhajonwut P."/>
            <person name="Tanasupawat S."/>
        </authorList>
    </citation>
    <scope>NUCLEOTIDE SEQUENCE [LARGE SCALE GENOMIC DNA]</scope>
    <source>
        <strain evidence="2 3">WPS1-2</strain>
    </source>
</reference>
<comment type="caution">
    <text evidence="2">The sequence shown here is derived from an EMBL/GenBank/DDBJ whole genome shotgun (WGS) entry which is preliminary data.</text>
</comment>